<dbReference type="Pfam" id="PF08028">
    <property type="entry name" value="Acyl-CoA_dh_2"/>
    <property type="match status" value="1"/>
</dbReference>
<proteinExistence type="predicted"/>
<dbReference type="SUPFAM" id="SSF56645">
    <property type="entry name" value="Acyl-CoA dehydrogenase NM domain-like"/>
    <property type="match status" value="1"/>
</dbReference>
<dbReference type="InterPro" id="IPR036250">
    <property type="entry name" value="AcylCo_DH-like_C"/>
</dbReference>
<accession>A0A1C7P1F8</accession>
<dbReference type="Gene3D" id="1.20.140.10">
    <property type="entry name" value="Butyryl-CoA Dehydrogenase, subunit A, domain 3"/>
    <property type="match status" value="1"/>
</dbReference>
<dbReference type="STRING" id="1612624.ADU59_21920"/>
<reference evidence="3 4" key="1">
    <citation type="journal article" date="2016" name="Syst. Appl. Microbiol.">
        <title>Pararhizobium polonicum sp. nov. isolated from tumors on stone fruit rootstocks.</title>
        <authorList>
            <person name="Pulawska J."/>
            <person name="Kuzmanovic N."/>
            <person name="Willems A."/>
            <person name="Pothier J.F."/>
        </authorList>
    </citation>
    <scope>NUCLEOTIDE SEQUENCE [LARGE SCALE GENOMIC DNA]</scope>
    <source>
        <strain evidence="3 4">F5.1</strain>
    </source>
</reference>
<dbReference type="PIRSF" id="PIRSF016578">
    <property type="entry name" value="HsaA"/>
    <property type="match status" value="1"/>
</dbReference>
<dbReference type="Proteomes" id="UP000093111">
    <property type="component" value="Unassembled WGS sequence"/>
</dbReference>
<dbReference type="PATRIC" id="fig|1612624.7.peg.2049"/>
<dbReference type="Gene3D" id="1.10.540.10">
    <property type="entry name" value="Acyl-CoA dehydrogenase/oxidase, N-terminal domain"/>
    <property type="match status" value="1"/>
</dbReference>
<dbReference type="GO" id="GO:0006552">
    <property type="term" value="P:L-leucine catabolic process"/>
    <property type="evidence" value="ECO:0007669"/>
    <property type="project" value="TreeGrafter"/>
</dbReference>
<keyword evidence="4" id="KW-1185">Reference proteome</keyword>
<dbReference type="InterPro" id="IPR037069">
    <property type="entry name" value="AcylCoA_DH/ox_N_sf"/>
</dbReference>
<dbReference type="RefSeq" id="WP_068956498.1">
    <property type="nucleotide sequence ID" value="NZ_LGLV01000014.1"/>
</dbReference>
<dbReference type="GO" id="GO:0008470">
    <property type="term" value="F:3-methylbutanoyl-CoA dehydrogenase activity"/>
    <property type="evidence" value="ECO:0007669"/>
    <property type="project" value="TreeGrafter"/>
</dbReference>
<dbReference type="GO" id="GO:0004497">
    <property type="term" value="F:monooxygenase activity"/>
    <property type="evidence" value="ECO:0007669"/>
    <property type="project" value="UniProtKB-KW"/>
</dbReference>
<gene>
    <name evidence="3" type="ORF">ADU59_21920</name>
</gene>
<dbReference type="PANTHER" id="PTHR43884:SF12">
    <property type="entry name" value="ISOVALERYL-COA DEHYDROGENASE, MITOCHONDRIAL-RELATED"/>
    <property type="match status" value="1"/>
</dbReference>
<dbReference type="InterPro" id="IPR013107">
    <property type="entry name" value="Acyl-CoA_DH_C"/>
</dbReference>
<dbReference type="InterPro" id="IPR009100">
    <property type="entry name" value="AcylCoA_DH/oxidase_NM_dom_sf"/>
</dbReference>
<comment type="caution">
    <text evidence="3">The sequence shown here is derived from an EMBL/GenBank/DDBJ whole genome shotgun (WGS) entry which is preliminary data.</text>
</comment>
<dbReference type="GO" id="GO:0050660">
    <property type="term" value="F:flavin adenine dinucleotide binding"/>
    <property type="evidence" value="ECO:0007669"/>
    <property type="project" value="InterPro"/>
</dbReference>
<dbReference type="SUPFAM" id="SSF47203">
    <property type="entry name" value="Acyl-CoA dehydrogenase C-terminal domain-like"/>
    <property type="match status" value="1"/>
</dbReference>
<keyword evidence="1" id="KW-0560">Oxidoreductase</keyword>
<evidence type="ECO:0000256" key="1">
    <source>
        <dbReference type="ARBA" id="ARBA00023002"/>
    </source>
</evidence>
<evidence type="ECO:0000259" key="2">
    <source>
        <dbReference type="Pfam" id="PF08028"/>
    </source>
</evidence>
<dbReference type="OrthoDB" id="6184213at2"/>
<feature type="domain" description="Acyl-CoA dehydrogenase C-terminal" evidence="2">
    <location>
        <begin position="242"/>
        <end position="379"/>
    </location>
</feature>
<keyword evidence="3" id="KW-0503">Monooxygenase</keyword>
<dbReference type="PANTHER" id="PTHR43884">
    <property type="entry name" value="ACYL-COA DEHYDROGENASE"/>
    <property type="match status" value="1"/>
</dbReference>
<organism evidence="3 4">
    <name type="scientific">Pararhizobium polonicum</name>
    <dbReference type="NCBI Taxonomy" id="1612624"/>
    <lineage>
        <taxon>Bacteria</taxon>
        <taxon>Pseudomonadati</taxon>
        <taxon>Pseudomonadota</taxon>
        <taxon>Alphaproteobacteria</taxon>
        <taxon>Hyphomicrobiales</taxon>
        <taxon>Rhizobiaceae</taxon>
        <taxon>Rhizobium/Agrobacterium group</taxon>
        <taxon>Pararhizobium</taxon>
    </lineage>
</organism>
<evidence type="ECO:0000313" key="3">
    <source>
        <dbReference type="EMBL" id="OBZ93504.1"/>
    </source>
</evidence>
<dbReference type="AlphaFoldDB" id="A0A1C7P1F8"/>
<evidence type="ECO:0000313" key="4">
    <source>
        <dbReference type="Proteomes" id="UP000093111"/>
    </source>
</evidence>
<dbReference type="EMBL" id="LGLV01000014">
    <property type="protein sequence ID" value="OBZ93504.1"/>
    <property type="molecule type" value="Genomic_DNA"/>
</dbReference>
<name>A0A1C7P1F8_9HYPH</name>
<sequence length="410" mass="44023">MTRIDQAWGAGPTNRYDELAARFRPVFDRIARGAIARETTRGLPADPIAWLKESGFTRTRLPQNEGGSGATAAEIFALLIELSEADSNVTQALRAHLGFVEDIVGLPFGARRELWAQRIARGETVGSAWTEIGEAPMDGFATRLSRSKDGHVLNGAKFYTTGSLYADWIDVGATLDEDATTVAVSVRRAAAGVSVIDDWDGFGQIGTASGTALFKDVPVSADDFVKEEGRFLYSPAFYQLVHLATLAGIGRAIIRDVSQIVATRRRTYSNAAADLPRADPQVLQVVGRARSAAYAASAIVLQTARALDRAAVSRLAGDEAAYREAVDLAELETCQALPIVSQLIIDAASQLFDAVGASATRKGLALDRHWRNARTLASHNPRIYKDRIVGDYAVNGTAPPQQWQIGVAGA</sequence>
<dbReference type="InterPro" id="IPR046373">
    <property type="entry name" value="Acyl-CoA_Oxase/DH_mid-dom_sf"/>
</dbReference>
<protein>
    <submittedName>
        <fullName evidence="3">Monooxygenase</fullName>
    </submittedName>
</protein>
<dbReference type="Gene3D" id="2.40.110.10">
    <property type="entry name" value="Butyryl-CoA Dehydrogenase, subunit A, domain 2"/>
    <property type="match status" value="1"/>
</dbReference>